<keyword evidence="11" id="KW-1185">Reference proteome</keyword>
<evidence type="ECO:0000313" key="10">
    <source>
        <dbReference type="EMBL" id="NVN41614.1"/>
    </source>
</evidence>
<keyword evidence="5 8" id="KW-0812">Transmembrane</keyword>
<proteinExistence type="predicted"/>
<feature type="transmembrane region" description="Helical" evidence="8">
    <location>
        <begin position="177"/>
        <end position="203"/>
    </location>
</feature>
<dbReference type="Pfam" id="PF13231">
    <property type="entry name" value="PMT_2"/>
    <property type="match status" value="1"/>
</dbReference>
<dbReference type="Proteomes" id="UP000585665">
    <property type="component" value="Unassembled WGS sequence"/>
</dbReference>
<feature type="transmembrane region" description="Helical" evidence="8">
    <location>
        <begin position="301"/>
        <end position="323"/>
    </location>
</feature>
<organism evidence="10 11">
    <name type="scientific">Ameyamaea chiangmaiensis</name>
    <dbReference type="NCBI Taxonomy" id="442969"/>
    <lineage>
        <taxon>Bacteria</taxon>
        <taxon>Pseudomonadati</taxon>
        <taxon>Pseudomonadota</taxon>
        <taxon>Alphaproteobacteria</taxon>
        <taxon>Acetobacterales</taxon>
        <taxon>Acetobacteraceae</taxon>
        <taxon>Ameyamaea</taxon>
    </lineage>
</organism>
<feature type="domain" description="Glycosyltransferase RgtA/B/C/D-like" evidence="9">
    <location>
        <begin position="69"/>
        <end position="224"/>
    </location>
</feature>
<gene>
    <name evidence="10" type="ORF">HUK82_13725</name>
</gene>
<reference evidence="10 11" key="1">
    <citation type="submission" date="2020-06" db="EMBL/GenBank/DDBJ databases">
        <title>Description of novel acetic acid bacteria.</title>
        <authorList>
            <person name="Sombolestani A."/>
        </authorList>
    </citation>
    <scope>NUCLEOTIDE SEQUENCE [LARGE SCALE GENOMIC DNA]</scope>
    <source>
        <strain evidence="10 11">LMG 27010</strain>
    </source>
</reference>
<dbReference type="EMBL" id="JABXXR010000153">
    <property type="protein sequence ID" value="NVN41614.1"/>
    <property type="molecule type" value="Genomic_DNA"/>
</dbReference>
<feature type="transmembrane region" description="Helical" evidence="8">
    <location>
        <begin position="112"/>
        <end position="128"/>
    </location>
</feature>
<dbReference type="GO" id="GO:0005886">
    <property type="term" value="C:plasma membrane"/>
    <property type="evidence" value="ECO:0007669"/>
    <property type="project" value="UniProtKB-SubCell"/>
</dbReference>
<feature type="transmembrane region" description="Helical" evidence="8">
    <location>
        <begin position="15"/>
        <end position="32"/>
    </location>
</feature>
<sequence>MDTARATTGRDEGPGLPVVVLCLVLTAVLARWRTFGNPLVSLDEQFYRLVGGRLLHGALPYVDIWDRKPLGLFVLFAAFRLPGGDGVWAYQIAALLSVCGTAILVFLMGRRVAPAAGALVSAVLYILWLDLAEGEGGQTPVYYTLLVTAAMAIVLFRHRDGLARQGTLRAPGMAVMALFGLAMQIKYTAIFEGIFAGLALLWFSRRQGRSIPALAVDAALWMTMAALPTAIAGACYAAIGHFDAWWFANAGSIAHRGHESPVTTHMRLAHMTKNVLPLLVCIPIRRIAACREPASDQTADLALLDLWSLVALLAVAVFGTWYGHYALPLFAPLALCAAPLWRWRWGRVVLLTLAVLGFVAGQRQLYKHQISFGRAINLDHAVAAVAGHRGCLFVYDGWPALYDVTSSCLPTDHPFPGHLNQQTERGAVGIDQTAEVRRIMATRPDRVMTAEPAYQEENRDARAALYSVLRSDYRVLYRYDNSWRQVVVYGLKTDTPDLPPRIDEPATRFFP</sequence>
<comment type="subcellular location">
    <subcellularLocation>
        <location evidence="1">Cell membrane</location>
        <topology evidence="1">Multi-pass membrane protein</topology>
    </subcellularLocation>
</comment>
<keyword evidence="4 10" id="KW-0808">Transferase</keyword>
<evidence type="ECO:0000256" key="8">
    <source>
        <dbReference type="SAM" id="Phobius"/>
    </source>
</evidence>
<dbReference type="InterPro" id="IPR050297">
    <property type="entry name" value="LipidA_mod_glycosyltrf_83"/>
</dbReference>
<dbReference type="GO" id="GO:0009103">
    <property type="term" value="P:lipopolysaccharide biosynthetic process"/>
    <property type="evidence" value="ECO:0007669"/>
    <property type="project" value="UniProtKB-ARBA"/>
</dbReference>
<accession>A0A850PBY0</accession>
<dbReference type="PANTHER" id="PTHR33908">
    <property type="entry name" value="MANNOSYLTRANSFERASE YKCB-RELATED"/>
    <property type="match status" value="1"/>
</dbReference>
<dbReference type="PANTHER" id="PTHR33908:SF11">
    <property type="entry name" value="MEMBRANE PROTEIN"/>
    <property type="match status" value="1"/>
</dbReference>
<dbReference type="AlphaFoldDB" id="A0A850PBY0"/>
<keyword evidence="6 8" id="KW-1133">Transmembrane helix</keyword>
<comment type="caution">
    <text evidence="10">The sequence shown here is derived from an EMBL/GenBank/DDBJ whole genome shotgun (WGS) entry which is preliminary data.</text>
</comment>
<keyword evidence="3" id="KW-0328">Glycosyltransferase</keyword>
<feature type="transmembrane region" description="Helical" evidence="8">
    <location>
        <begin position="343"/>
        <end position="361"/>
    </location>
</feature>
<protein>
    <submittedName>
        <fullName evidence="10">Glycosyltransferase family 39 protein</fullName>
    </submittedName>
</protein>
<evidence type="ECO:0000259" key="9">
    <source>
        <dbReference type="Pfam" id="PF13231"/>
    </source>
</evidence>
<evidence type="ECO:0000256" key="4">
    <source>
        <dbReference type="ARBA" id="ARBA00022679"/>
    </source>
</evidence>
<evidence type="ECO:0000256" key="7">
    <source>
        <dbReference type="ARBA" id="ARBA00023136"/>
    </source>
</evidence>
<name>A0A850PBY0_9PROT</name>
<evidence type="ECO:0000256" key="6">
    <source>
        <dbReference type="ARBA" id="ARBA00022989"/>
    </source>
</evidence>
<evidence type="ECO:0000256" key="5">
    <source>
        <dbReference type="ARBA" id="ARBA00022692"/>
    </source>
</evidence>
<dbReference type="RefSeq" id="WP_176614498.1">
    <property type="nucleotide sequence ID" value="NZ_JABXXR010000153.1"/>
</dbReference>
<keyword evidence="7 8" id="KW-0472">Membrane</keyword>
<feature type="transmembrane region" description="Helical" evidence="8">
    <location>
        <begin position="218"/>
        <end position="239"/>
    </location>
</feature>
<evidence type="ECO:0000313" key="11">
    <source>
        <dbReference type="Proteomes" id="UP000585665"/>
    </source>
</evidence>
<feature type="transmembrane region" description="Helical" evidence="8">
    <location>
        <begin position="88"/>
        <end position="107"/>
    </location>
</feature>
<evidence type="ECO:0000256" key="2">
    <source>
        <dbReference type="ARBA" id="ARBA00022475"/>
    </source>
</evidence>
<keyword evidence="2" id="KW-1003">Cell membrane</keyword>
<dbReference type="GO" id="GO:0016763">
    <property type="term" value="F:pentosyltransferase activity"/>
    <property type="evidence" value="ECO:0007669"/>
    <property type="project" value="TreeGrafter"/>
</dbReference>
<feature type="transmembrane region" description="Helical" evidence="8">
    <location>
        <begin position="140"/>
        <end position="156"/>
    </location>
</feature>
<evidence type="ECO:0000256" key="3">
    <source>
        <dbReference type="ARBA" id="ARBA00022676"/>
    </source>
</evidence>
<evidence type="ECO:0000256" key="1">
    <source>
        <dbReference type="ARBA" id="ARBA00004651"/>
    </source>
</evidence>
<dbReference type="InterPro" id="IPR038731">
    <property type="entry name" value="RgtA/B/C-like"/>
</dbReference>